<accession>A0A0A1V353</accession>
<protein>
    <submittedName>
        <fullName evidence="1">Uncharacterized protein</fullName>
    </submittedName>
</protein>
<comment type="caution">
    <text evidence="1">The sequence shown here is derived from an EMBL/GenBank/DDBJ whole genome shotgun (WGS) entry which is preliminary data.</text>
</comment>
<dbReference type="Proteomes" id="UP000030151">
    <property type="component" value="Unassembled WGS sequence"/>
</dbReference>
<sequence>MYRGKTVRAEPVEFVGQHIGLHGDLGSHTRPRDIGQSSALDYVIFICKLYWLARNRRRIIYDALSSSTLGHTASKITTRPSVPDIIFDSNKKQTKSVFESPSPSHNLTTYKMHFSALALSLITLLRSSSTLATAAEAFDDEALYKKTLPEFTPDGLKIVDLRFKNDLEKRGVCGSVPGVANGECVRYYSSTGCADQDHIKGYKPTCAGNCYVDKFYSVKAIGDGTYSTNCDLFSDTSCQNKIASVGGKTGGGHCANANGWSMKCYYRC</sequence>
<proteinExistence type="predicted"/>
<evidence type="ECO:0000313" key="1">
    <source>
        <dbReference type="EMBL" id="EXV04609.1"/>
    </source>
</evidence>
<reference evidence="1 2" key="1">
    <citation type="submission" date="2014-02" db="EMBL/GenBank/DDBJ databases">
        <title>The genome sequence of the entomopathogenic fungus Metarhizium robertsii ARSEF 2575.</title>
        <authorList>
            <person name="Giuliano Garisto Donzelli B."/>
            <person name="Roe B.A."/>
            <person name="Macmil S.L."/>
            <person name="Krasnoff S.B."/>
            <person name="Gibson D.M."/>
        </authorList>
    </citation>
    <scope>NUCLEOTIDE SEQUENCE [LARGE SCALE GENOMIC DNA]</scope>
    <source>
        <strain evidence="1 2">ARSEF 2575</strain>
    </source>
</reference>
<evidence type="ECO:0000313" key="2">
    <source>
        <dbReference type="Proteomes" id="UP000030151"/>
    </source>
</evidence>
<dbReference type="EMBL" id="JELW01000002">
    <property type="protein sequence ID" value="EXV04609.1"/>
    <property type="molecule type" value="Genomic_DNA"/>
</dbReference>
<name>A0A0A1V353_9HYPO</name>
<gene>
    <name evidence="1" type="ORF">X797_002290</name>
</gene>
<dbReference type="HOGENOM" id="CLU_1038594_0_0_1"/>
<organism evidence="1 2">
    <name type="scientific">Metarhizium robertsii</name>
    <dbReference type="NCBI Taxonomy" id="568076"/>
    <lineage>
        <taxon>Eukaryota</taxon>
        <taxon>Fungi</taxon>
        <taxon>Dikarya</taxon>
        <taxon>Ascomycota</taxon>
        <taxon>Pezizomycotina</taxon>
        <taxon>Sordariomycetes</taxon>
        <taxon>Hypocreomycetidae</taxon>
        <taxon>Hypocreales</taxon>
        <taxon>Clavicipitaceae</taxon>
        <taxon>Metarhizium</taxon>
    </lineage>
</organism>
<dbReference type="AlphaFoldDB" id="A0A0A1V353"/>
<dbReference type="OrthoDB" id="2986332at2759"/>
<dbReference type="eggNOG" id="ENOG502SWYU">
    <property type="taxonomic scope" value="Eukaryota"/>
</dbReference>